<keyword evidence="8" id="KW-1185">Reference proteome</keyword>
<dbReference type="InterPro" id="IPR043129">
    <property type="entry name" value="ATPase_NBD"/>
</dbReference>
<protein>
    <submittedName>
        <fullName evidence="7">FGGY-family pentulose kinase</fullName>
    </submittedName>
    <submittedName>
        <fullName evidence="6">Ribulokinase</fullName>
    </submittedName>
</protein>
<reference evidence="6 8" key="1">
    <citation type="submission" date="2015-03" db="EMBL/GenBank/DDBJ databases">
        <authorList>
            <person name="Hassan Y.I."/>
            <person name="Lepp D."/>
            <person name="Zhou T."/>
        </authorList>
    </citation>
    <scope>NUCLEOTIDE SEQUENCE [LARGE SCALE GENOMIC DNA]</scope>
    <source>
        <strain evidence="6 8">DSM 17137</strain>
    </source>
</reference>
<evidence type="ECO:0000313" key="8">
    <source>
        <dbReference type="Proteomes" id="UP000033608"/>
    </source>
</evidence>
<dbReference type="Proteomes" id="UP000184533">
    <property type="component" value="Unassembled WGS sequence"/>
</dbReference>
<evidence type="ECO:0000256" key="3">
    <source>
        <dbReference type="ARBA" id="ARBA00022777"/>
    </source>
</evidence>
<evidence type="ECO:0000313" key="9">
    <source>
        <dbReference type="Proteomes" id="UP000184533"/>
    </source>
</evidence>
<dbReference type="RefSeq" id="WP_046136575.1">
    <property type="nucleotide sequence ID" value="NZ_FQVC01000006.1"/>
</dbReference>
<dbReference type="PIRSF" id="PIRSF000538">
    <property type="entry name" value="GlpK"/>
    <property type="match status" value="1"/>
</dbReference>
<dbReference type="Gene3D" id="3.30.420.40">
    <property type="match status" value="1"/>
</dbReference>
<dbReference type="PANTHER" id="PTHR43435">
    <property type="entry name" value="RIBULOKINASE"/>
    <property type="match status" value="1"/>
</dbReference>
<dbReference type="Gene3D" id="1.20.58.2240">
    <property type="match status" value="1"/>
</dbReference>
<evidence type="ECO:0000259" key="4">
    <source>
        <dbReference type="Pfam" id="PF00370"/>
    </source>
</evidence>
<dbReference type="GO" id="GO:0019150">
    <property type="term" value="F:D-ribulokinase activity"/>
    <property type="evidence" value="ECO:0007669"/>
    <property type="project" value="TreeGrafter"/>
</dbReference>
<dbReference type="EMBL" id="FQVC01000006">
    <property type="protein sequence ID" value="SHF30957.1"/>
    <property type="molecule type" value="Genomic_DNA"/>
</dbReference>
<evidence type="ECO:0000259" key="5">
    <source>
        <dbReference type="Pfam" id="PF02782"/>
    </source>
</evidence>
<dbReference type="Pfam" id="PF02782">
    <property type="entry name" value="FGGY_C"/>
    <property type="match status" value="1"/>
</dbReference>
<dbReference type="InterPro" id="IPR000577">
    <property type="entry name" value="Carb_kinase_FGGY"/>
</dbReference>
<dbReference type="Pfam" id="PF00370">
    <property type="entry name" value="FGGY_N"/>
    <property type="match status" value="1"/>
</dbReference>
<dbReference type="InterPro" id="IPR018485">
    <property type="entry name" value="FGGY_C"/>
</dbReference>
<dbReference type="STRING" id="1121477.SAMN02745223_02304"/>
<sequence length="534" mass="55901">MAHFIGIDVGTGSARAGLFDSAGLLLASASRPIQIWRPRPLHAEQSSRDIWQAICAAVGTVLADAGVAPDTVVGIGFDATCSLVVLDGDGRPVAVNAAGEDDRNIILWMDQRATAEAEEINRSGARVLDYVGGRISPEMETPKILWLARHLPDSIERAAQLMDLADFLTWKATGSLVRSTCTVTCKWTYLAHENAWDESYFDMIGLGNLKADGFARIGSQIADPGTSLASGLTEQAAADLGLVAGTPVAAGIIDAHAGAIGTLGAAGLPGALEQRLAYVFGTSACTLNVTREPVLVPGIWGPYYAALLPGLWLNEGGQSAAGAAIDHLVQLHPYAPEGLRQAQSAGMGLTHWLDLRAQALLADGSPTDLIAGLHVVPEFLGNRAPLADPQARAVIAGLSLEADEASLVRLYLAGLASIGYGLRQILDALRAKTIDISTVVVSGGAARSRLVRRMLADAAGVAIATVQTEEPVLLGSAMLAAVASGQASSLEAVMADMSQVEDVITPDAASRAIHARRHQSFLKLQAAYRDMRDH</sequence>
<dbReference type="OrthoDB" id="9805576at2"/>
<keyword evidence="3 6" id="KW-0418">Kinase</keyword>
<dbReference type="CDD" id="cd07782">
    <property type="entry name" value="ASKHA_NBD_FGGY_D-RBK"/>
    <property type="match status" value="1"/>
</dbReference>
<proteinExistence type="inferred from homology"/>
<evidence type="ECO:0000313" key="6">
    <source>
        <dbReference type="EMBL" id="KKB79372.1"/>
    </source>
</evidence>
<dbReference type="SUPFAM" id="SSF53067">
    <property type="entry name" value="Actin-like ATPase domain"/>
    <property type="match status" value="2"/>
</dbReference>
<dbReference type="InterPro" id="IPR018484">
    <property type="entry name" value="FGGY_N"/>
</dbReference>
<dbReference type="AlphaFoldDB" id="A0A0F5LCL7"/>
<dbReference type="EMBL" id="LAJF01000112">
    <property type="protein sequence ID" value="KKB79372.1"/>
    <property type="molecule type" value="Genomic_DNA"/>
</dbReference>
<evidence type="ECO:0000313" key="7">
    <source>
        <dbReference type="EMBL" id="SHF30957.1"/>
    </source>
</evidence>
<evidence type="ECO:0000256" key="1">
    <source>
        <dbReference type="ARBA" id="ARBA00009156"/>
    </source>
</evidence>
<dbReference type="GO" id="GO:0019321">
    <property type="term" value="P:pentose metabolic process"/>
    <property type="evidence" value="ECO:0007669"/>
    <property type="project" value="TreeGrafter"/>
</dbReference>
<dbReference type="PATRIC" id="fig|1121477.3.peg.266"/>
<evidence type="ECO:0000256" key="2">
    <source>
        <dbReference type="ARBA" id="ARBA00022679"/>
    </source>
</evidence>
<feature type="domain" description="Carbohydrate kinase FGGY N-terminal" evidence="4">
    <location>
        <begin position="5"/>
        <end position="261"/>
    </location>
</feature>
<feature type="domain" description="Carbohydrate kinase FGGY C-terminal" evidence="5">
    <location>
        <begin position="276"/>
        <end position="483"/>
    </location>
</feature>
<accession>A0A0F5LCL7</accession>
<dbReference type="InterPro" id="IPR006003">
    <property type="entry name" value="FGGY_RbtK-like"/>
</dbReference>
<dbReference type="PANTHER" id="PTHR43435:SF4">
    <property type="entry name" value="FGGY CARBOHYDRATE KINASE DOMAIN-CONTAINING PROTEIN"/>
    <property type="match status" value="1"/>
</dbReference>
<organism evidence="6 8">
    <name type="scientific">Devosia limi DSM 17137</name>
    <dbReference type="NCBI Taxonomy" id="1121477"/>
    <lineage>
        <taxon>Bacteria</taxon>
        <taxon>Pseudomonadati</taxon>
        <taxon>Pseudomonadota</taxon>
        <taxon>Alphaproteobacteria</taxon>
        <taxon>Hyphomicrobiales</taxon>
        <taxon>Devosiaceae</taxon>
        <taxon>Devosia</taxon>
    </lineage>
</organism>
<keyword evidence="2" id="KW-0808">Transferase</keyword>
<dbReference type="Proteomes" id="UP000033608">
    <property type="component" value="Unassembled WGS sequence"/>
</dbReference>
<gene>
    <name evidence="7" type="ORF">SAMN02745223_02304</name>
    <name evidence="6" type="ORF">VW29_17575</name>
</gene>
<name>A0A0F5LCL7_9HYPH</name>
<comment type="similarity">
    <text evidence="1">Belongs to the FGGY kinase family.</text>
</comment>
<reference evidence="7 9" key="2">
    <citation type="submission" date="2016-11" db="EMBL/GenBank/DDBJ databases">
        <authorList>
            <person name="Jaros S."/>
            <person name="Januszkiewicz K."/>
            <person name="Wedrychowicz H."/>
        </authorList>
    </citation>
    <scope>NUCLEOTIDE SEQUENCE [LARGE SCALE GENOMIC DNA]</scope>
    <source>
        <strain evidence="7 9">DSM 17137</strain>
    </source>
</reference>
<dbReference type="GO" id="GO:0005737">
    <property type="term" value="C:cytoplasm"/>
    <property type="evidence" value="ECO:0007669"/>
    <property type="project" value="TreeGrafter"/>
</dbReference>
<dbReference type="NCBIfam" id="TIGR01315">
    <property type="entry name" value="5C_CHO_kinase"/>
    <property type="match status" value="1"/>
</dbReference>